<dbReference type="Proteomes" id="UP000431462">
    <property type="component" value="Unassembled WGS sequence"/>
</dbReference>
<sequence>MARDIKLGWDVEALNKAYRQGYMAATMGMDKARCPYRGEVVIAAWEAGWDDADQVARDDRDQADDLFSRIA</sequence>
<organism evidence="3 4">
    <name type="scientific">Marinobacter adhaerens</name>
    <dbReference type="NCBI Taxonomy" id="1033846"/>
    <lineage>
        <taxon>Bacteria</taxon>
        <taxon>Pseudomonadati</taxon>
        <taxon>Pseudomonadota</taxon>
        <taxon>Gammaproteobacteria</taxon>
        <taxon>Pseudomonadales</taxon>
        <taxon>Marinobacteraceae</taxon>
        <taxon>Marinobacter</taxon>
    </lineage>
</organism>
<keyword evidence="1" id="KW-0963">Cytoplasm</keyword>
<evidence type="ECO:0008006" key="5">
    <source>
        <dbReference type="Google" id="ProtNLM"/>
    </source>
</evidence>
<keyword evidence="2" id="KW-0810">Translation regulation</keyword>
<evidence type="ECO:0000313" key="4">
    <source>
        <dbReference type="Proteomes" id="UP000431462"/>
    </source>
</evidence>
<evidence type="ECO:0000256" key="2">
    <source>
        <dbReference type="ARBA" id="ARBA00022845"/>
    </source>
</evidence>
<accession>A0A1E3C654</accession>
<dbReference type="NCBIfam" id="NF011162">
    <property type="entry name" value="PRK14563.1"/>
    <property type="match status" value="1"/>
</dbReference>
<dbReference type="EMBL" id="VENC01000002">
    <property type="protein sequence ID" value="MTI97494.1"/>
    <property type="molecule type" value="Genomic_DNA"/>
</dbReference>
<evidence type="ECO:0000256" key="1">
    <source>
        <dbReference type="ARBA" id="ARBA00022490"/>
    </source>
</evidence>
<comment type="caution">
    <text evidence="3">The sequence shown here is derived from an EMBL/GenBank/DDBJ whole genome shotgun (WGS) entry which is preliminary data.</text>
</comment>
<dbReference type="OrthoDB" id="6370285at2"/>
<protein>
    <recommendedName>
        <fullName evidence="5">Ribosome modulation factor</fullName>
    </recommendedName>
</protein>
<evidence type="ECO:0000313" key="3">
    <source>
        <dbReference type="EMBL" id="MTI97494.1"/>
    </source>
</evidence>
<dbReference type="InterPro" id="IPR007040">
    <property type="entry name" value="Ribosome_modulation_factor"/>
</dbReference>
<proteinExistence type="predicted"/>
<dbReference type="Pfam" id="PF04957">
    <property type="entry name" value="RMF"/>
    <property type="match status" value="1"/>
</dbReference>
<dbReference type="GO" id="GO:0006417">
    <property type="term" value="P:regulation of translation"/>
    <property type="evidence" value="ECO:0007669"/>
    <property type="project" value="UniProtKB-KW"/>
</dbReference>
<gene>
    <name evidence="3" type="ORF">FH752_02620</name>
</gene>
<dbReference type="Gene3D" id="1.10.10.620">
    <property type="entry name" value="ribosome modulation factor like domain"/>
    <property type="match status" value="1"/>
</dbReference>
<reference evidence="3 4" key="1">
    <citation type="submission" date="2019-06" db="EMBL/GenBank/DDBJ databases">
        <title>Enrichment of Autotrophic Halophilic Microorganisms from Red Sea Brine Pool Using Microbial Electrosynthesis System.</title>
        <authorList>
            <person name="Alqahtani M.F."/>
            <person name="Bajracharya S."/>
            <person name="Katuri K.P."/>
            <person name="Ali M."/>
            <person name="Saikaly P.E."/>
        </authorList>
    </citation>
    <scope>NUCLEOTIDE SEQUENCE [LARGE SCALE GENOMIC DNA]</scope>
    <source>
        <strain evidence="3">MES15</strain>
    </source>
</reference>
<name>A0A1E3C654_9GAMM</name>
<dbReference type="InterPro" id="IPR023200">
    <property type="entry name" value="RMF_sf"/>
</dbReference>
<dbReference type="RefSeq" id="WP_069184711.1">
    <property type="nucleotide sequence ID" value="NZ_LXRF01000017.1"/>
</dbReference>
<dbReference type="AlphaFoldDB" id="A0A1E3C654"/>